<organism evidence="1 2">
    <name type="scientific">Cytobacillus purgationiresistens</name>
    <dbReference type="NCBI Taxonomy" id="863449"/>
    <lineage>
        <taxon>Bacteria</taxon>
        <taxon>Bacillati</taxon>
        <taxon>Bacillota</taxon>
        <taxon>Bacilli</taxon>
        <taxon>Bacillales</taxon>
        <taxon>Bacillaceae</taxon>
        <taxon>Cytobacillus</taxon>
    </lineage>
</organism>
<keyword evidence="2" id="KW-1185">Reference proteome</keyword>
<sequence>MREARNGLRPVTAISYQKELKGYFHCFSQEGSLEEGIGTYATIELEDGSVHQVDAFQMKFDDVEEG</sequence>
<dbReference type="Proteomes" id="UP001238088">
    <property type="component" value="Unassembled WGS sequence"/>
</dbReference>
<dbReference type="RefSeq" id="WP_307472021.1">
    <property type="nucleotide sequence ID" value="NZ_JAUSUB010000002.1"/>
</dbReference>
<name>A0ABU0ACB9_9BACI</name>
<proteinExistence type="predicted"/>
<protein>
    <submittedName>
        <fullName evidence="1">Uncharacterized protein</fullName>
    </submittedName>
</protein>
<comment type="caution">
    <text evidence="1">The sequence shown here is derived from an EMBL/GenBank/DDBJ whole genome shotgun (WGS) entry which is preliminary data.</text>
</comment>
<dbReference type="EMBL" id="JAUSUB010000002">
    <property type="protein sequence ID" value="MDQ0268901.1"/>
    <property type="molecule type" value="Genomic_DNA"/>
</dbReference>
<gene>
    <name evidence="1" type="ORF">J2S17_000770</name>
</gene>
<reference evidence="1 2" key="1">
    <citation type="submission" date="2023-07" db="EMBL/GenBank/DDBJ databases">
        <title>Genomic Encyclopedia of Type Strains, Phase IV (KMG-IV): sequencing the most valuable type-strain genomes for metagenomic binning, comparative biology and taxonomic classification.</title>
        <authorList>
            <person name="Goeker M."/>
        </authorList>
    </citation>
    <scope>NUCLEOTIDE SEQUENCE [LARGE SCALE GENOMIC DNA]</scope>
    <source>
        <strain evidence="1 2">DSM 23494</strain>
    </source>
</reference>
<accession>A0ABU0ACB9</accession>
<evidence type="ECO:0000313" key="2">
    <source>
        <dbReference type="Proteomes" id="UP001238088"/>
    </source>
</evidence>
<evidence type="ECO:0000313" key="1">
    <source>
        <dbReference type="EMBL" id="MDQ0268901.1"/>
    </source>
</evidence>